<keyword evidence="1" id="KW-0539">Nucleus</keyword>
<comment type="subcellular location">
    <subcellularLocation>
        <location evidence="1">Nucleus</location>
    </subcellularLocation>
</comment>
<evidence type="ECO:0000256" key="1">
    <source>
        <dbReference type="PROSITE-ProRule" id="PRU00371"/>
    </source>
</evidence>
<feature type="non-terminal residue" evidence="2">
    <location>
        <position position="151"/>
    </location>
</feature>
<dbReference type="AlphaFoldDB" id="A0A7D9JIF6"/>
<accession>A0A7D9JIF6</accession>
<dbReference type="EMBL" id="CACRXK020016744">
    <property type="protein sequence ID" value="CAB4030266.1"/>
    <property type="molecule type" value="Genomic_DNA"/>
</dbReference>
<comment type="caution">
    <text evidence="2">The sequence shown here is derived from an EMBL/GenBank/DDBJ whole genome shotgun (WGS) entry which is preliminary data.</text>
</comment>
<keyword evidence="3" id="KW-1185">Reference proteome</keyword>
<organism evidence="2 3">
    <name type="scientific">Paramuricea clavata</name>
    <name type="common">Red gorgonian</name>
    <name type="synonym">Violescent sea-whip</name>
    <dbReference type="NCBI Taxonomy" id="317549"/>
    <lineage>
        <taxon>Eukaryota</taxon>
        <taxon>Metazoa</taxon>
        <taxon>Cnidaria</taxon>
        <taxon>Anthozoa</taxon>
        <taxon>Octocorallia</taxon>
        <taxon>Malacalcyonacea</taxon>
        <taxon>Plexauridae</taxon>
        <taxon>Paramuricea</taxon>
    </lineage>
</organism>
<dbReference type="GO" id="GO:0003677">
    <property type="term" value="F:DNA binding"/>
    <property type="evidence" value="ECO:0007669"/>
    <property type="project" value="InterPro"/>
</dbReference>
<dbReference type="InterPro" id="IPR004210">
    <property type="entry name" value="BESS_motif"/>
</dbReference>
<evidence type="ECO:0000313" key="3">
    <source>
        <dbReference type="Proteomes" id="UP001152795"/>
    </source>
</evidence>
<sequence length="151" mass="16641">MRFLHDKTANKPTDFNITPLSMESTRSDEFVPISATASSATTTFCPTTASHVTTPPSTSATTVSDLSKHKANDAHLIPPVNSRHASKTTSQDAIDLAILKQLEKTDKKIDETTSKENTSDETYLYCQSLIPIIRALPHKKKRKAMIQISQL</sequence>
<dbReference type="Proteomes" id="UP001152795">
    <property type="component" value="Unassembled WGS sequence"/>
</dbReference>
<dbReference type="GO" id="GO:0005634">
    <property type="term" value="C:nucleus"/>
    <property type="evidence" value="ECO:0007669"/>
    <property type="project" value="UniProtKB-SubCell"/>
</dbReference>
<gene>
    <name evidence="2" type="ORF">PACLA_8A073070</name>
</gene>
<protein>
    <submittedName>
        <fullName evidence="2">---NA</fullName>
    </submittedName>
</protein>
<proteinExistence type="predicted"/>
<dbReference type="PROSITE" id="PS51031">
    <property type="entry name" value="BESS"/>
    <property type="match status" value="1"/>
</dbReference>
<reference evidence="2" key="1">
    <citation type="submission" date="2020-04" db="EMBL/GenBank/DDBJ databases">
        <authorList>
            <person name="Alioto T."/>
            <person name="Alioto T."/>
            <person name="Gomez Garrido J."/>
        </authorList>
    </citation>
    <scope>NUCLEOTIDE SEQUENCE</scope>
    <source>
        <strain evidence="2">A484AB</strain>
    </source>
</reference>
<evidence type="ECO:0000313" key="2">
    <source>
        <dbReference type="EMBL" id="CAB4030266.1"/>
    </source>
</evidence>
<name>A0A7D9JIF6_PARCT</name>